<protein>
    <submittedName>
        <fullName evidence="1">Uncharacterized protein</fullName>
    </submittedName>
</protein>
<name>A0A444VSQ9_9FLAO</name>
<organism evidence="1 2">
    <name type="scientific">Flavobacterium anhuiense</name>
    <dbReference type="NCBI Taxonomy" id="459526"/>
    <lineage>
        <taxon>Bacteria</taxon>
        <taxon>Pseudomonadati</taxon>
        <taxon>Bacteroidota</taxon>
        <taxon>Flavobacteriia</taxon>
        <taxon>Flavobacteriales</taxon>
        <taxon>Flavobacteriaceae</taxon>
        <taxon>Flavobacterium</taxon>
    </lineage>
</organism>
<dbReference type="AlphaFoldDB" id="A0A444VSQ9"/>
<evidence type="ECO:0000313" key="1">
    <source>
        <dbReference type="EMBL" id="RYJ36667.1"/>
    </source>
</evidence>
<dbReference type="EMBL" id="JUIV01000026">
    <property type="protein sequence ID" value="RYJ36667.1"/>
    <property type="molecule type" value="Genomic_DNA"/>
</dbReference>
<reference evidence="1 2" key="1">
    <citation type="submission" date="2014-12" db="EMBL/GenBank/DDBJ databases">
        <title>Genome sequence of Flavobacterium anhuiense RCM74.</title>
        <authorList>
            <person name="Kim J.F."/>
            <person name="Song J.Y."/>
            <person name="Kwak M.-J."/>
            <person name="Lee S.-W."/>
        </authorList>
    </citation>
    <scope>NUCLEOTIDE SEQUENCE [LARGE SCALE GENOMIC DNA]</scope>
    <source>
        <strain evidence="1 2">RCM74</strain>
    </source>
</reference>
<comment type="caution">
    <text evidence="1">The sequence shown here is derived from an EMBL/GenBank/DDBJ whole genome shotgun (WGS) entry which is preliminary data.</text>
</comment>
<dbReference type="Proteomes" id="UP000290433">
    <property type="component" value="Unassembled WGS sequence"/>
</dbReference>
<accession>A0A444VSQ9</accession>
<gene>
    <name evidence="1" type="ORF">NU08_4346</name>
</gene>
<sequence length="38" mass="3889">MFIAPVAAPLQAMCVMAVVVAIVAGCDTCMPDIVLVQP</sequence>
<evidence type="ECO:0000313" key="2">
    <source>
        <dbReference type="Proteomes" id="UP000290433"/>
    </source>
</evidence>
<proteinExistence type="predicted"/>